<dbReference type="AlphaFoldDB" id="D0L110"/>
<dbReference type="PANTHER" id="PTHR43178">
    <property type="entry name" value="DIHYDROLIPOAMIDE ACETYLTRANSFERASE COMPONENT OF PYRUVATE DEHYDROGENASE COMPLEX"/>
    <property type="match status" value="1"/>
</dbReference>
<dbReference type="EC" id="2.3.1.12" evidence="9"/>
<comment type="catalytic activity">
    <reaction evidence="8 9">
        <text>N(6)-[(R)-dihydrolipoyl]-L-lysyl-[protein] + acetyl-CoA = N(6)-[(R)-S(8)-acetyldihydrolipoyl]-L-lysyl-[protein] + CoA</text>
        <dbReference type="Rhea" id="RHEA:17017"/>
        <dbReference type="Rhea" id="RHEA-COMP:10475"/>
        <dbReference type="Rhea" id="RHEA-COMP:10478"/>
        <dbReference type="ChEBI" id="CHEBI:57287"/>
        <dbReference type="ChEBI" id="CHEBI:57288"/>
        <dbReference type="ChEBI" id="CHEBI:83100"/>
        <dbReference type="ChEBI" id="CHEBI:83111"/>
        <dbReference type="EC" id="2.3.1.12"/>
    </reaction>
</comment>
<comment type="similarity">
    <text evidence="1 9">Belongs to the 2-oxoacid dehydrogenase family.</text>
</comment>
<gene>
    <name evidence="13" type="ordered locus">Hneap_1553</name>
</gene>
<dbReference type="Gene3D" id="3.30.559.10">
    <property type="entry name" value="Chloramphenicol acetyltransferase-like domain"/>
    <property type="match status" value="1"/>
</dbReference>
<dbReference type="EMBL" id="CP001801">
    <property type="protein sequence ID" value="ACX96383.1"/>
    <property type="molecule type" value="Genomic_DNA"/>
</dbReference>
<dbReference type="GO" id="GO:0004742">
    <property type="term" value="F:dihydrolipoyllysine-residue acetyltransferase activity"/>
    <property type="evidence" value="ECO:0007669"/>
    <property type="project" value="UniProtKB-UniRule"/>
</dbReference>
<name>D0L110_HALNC</name>
<dbReference type="Proteomes" id="UP000009102">
    <property type="component" value="Chromosome"/>
</dbReference>
<dbReference type="InterPro" id="IPR000089">
    <property type="entry name" value="Biotin_lipoyl"/>
</dbReference>
<dbReference type="FunFam" id="2.40.50.100:FF:000009">
    <property type="entry name" value="Acetyltransferase component of pyruvate dehydrogenase complex"/>
    <property type="match status" value="1"/>
</dbReference>
<evidence type="ECO:0000256" key="4">
    <source>
        <dbReference type="ARBA" id="ARBA00022737"/>
    </source>
</evidence>
<comment type="function">
    <text evidence="7">The pyruvate dehydrogenase complex catalyzes the overall conversion of pyruvate to acetyl-CoA and CO(2). It contains multiple copies of three enzymatic components: pyruvate dehydrogenase (E1), dihydrolipoamide acetyltransferase (E2) and lipoamide dehydrogenase (E3).</text>
</comment>
<dbReference type="Pfam" id="PF02817">
    <property type="entry name" value="E3_binding"/>
    <property type="match status" value="1"/>
</dbReference>
<organism evidence="13 14">
    <name type="scientific">Halothiobacillus neapolitanus (strain ATCC 23641 / DSM 15147 / CIP 104769 / NCIMB 8539 / c2)</name>
    <name type="common">Thiobacillus neapolitanus</name>
    <dbReference type="NCBI Taxonomy" id="555778"/>
    <lineage>
        <taxon>Bacteria</taxon>
        <taxon>Pseudomonadati</taxon>
        <taxon>Pseudomonadota</taxon>
        <taxon>Gammaproteobacteria</taxon>
        <taxon>Chromatiales</taxon>
        <taxon>Halothiobacillaceae</taxon>
        <taxon>Halothiobacillus</taxon>
    </lineage>
</organism>
<evidence type="ECO:0000256" key="9">
    <source>
        <dbReference type="RuleBase" id="RU361137"/>
    </source>
</evidence>
<accession>D0L110</accession>
<evidence type="ECO:0000259" key="11">
    <source>
        <dbReference type="PROSITE" id="PS50968"/>
    </source>
</evidence>
<proteinExistence type="inferred from homology"/>
<keyword evidence="4" id="KW-0677">Repeat</keyword>
<dbReference type="RefSeq" id="WP_012824417.1">
    <property type="nucleotide sequence ID" value="NC_013422.1"/>
</dbReference>
<dbReference type="OrthoDB" id="9805770at2"/>
<keyword evidence="13" id="KW-0670">Pyruvate</keyword>
<evidence type="ECO:0000256" key="2">
    <source>
        <dbReference type="ARBA" id="ARBA00011484"/>
    </source>
</evidence>
<evidence type="ECO:0000256" key="3">
    <source>
        <dbReference type="ARBA" id="ARBA00022679"/>
    </source>
</evidence>
<keyword evidence="3 9" id="KW-0808">Transferase</keyword>
<dbReference type="KEGG" id="hna:Hneap_1553"/>
<dbReference type="GO" id="GO:0031405">
    <property type="term" value="F:lipoic acid binding"/>
    <property type="evidence" value="ECO:0007669"/>
    <property type="project" value="TreeGrafter"/>
</dbReference>
<feature type="compositionally biased region" description="Low complexity" evidence="10">
    <location>
        <begin position="107"/>
        <end position="126"/>
    </location>
</feature>
<keyword evidence="5 9" id="KW-0450">Lipoyl</keyword>
<evidence type="ECO:0000313" key="13">
    <source>
        <dbReference type="EMBL" id="ACX96383.1"/>
    </source>
</evidence>
<dbReference type="InterPro" id="IPR050743">
    <property type="entry name" value="2-oxoacid_DH_E2_comp"/>
</dbReference>
<protein>
    <recommendedName>
        <fullName evidence="9">Acetyltransferase component of pyruvate dehydrogenase complex</fullName>
        <ecNumber evidence="9">2.3.1.12</ecNumber>
    </recommendedName>
</protein>
<dbReference type="InterPro" id="IPR003016">
    <property type="entry name" value="2-oxoA_DH_lipoyl-BS"/>
</dbReference>
<sequence length="442" mass="46460">MTVKSVPLPDIGNFKDLPVIEVLVAAGDRVEAEQSLITLESDKATMEIPAPFAGVVKKVLVKTDDTVNVGDIIVEMDADDAASPAPEPAKTAPAAVSAPAPEPAAPAPVEAAPEVAPATMPATAPANEENTTYPINSPTPGAVFHASPSVRAFARTLGVDLAKVSGTGIKGRIQKTDVTAFVKNTLTQATSPAATAGGSIPPLPSIDFSQFGEIETVPLSRIQKRSGKHLSTCWLNIPHVTQFDETDITDLEAFRQSLKARAEKAGVKLTPLVFILKAVARALADYPKFNASLDVSGENLILKKYIHIGVAVDTPNGLVVPVIRNVDRKGLFELSAELAEVSARARDGKLSPEDMSGGCFSISSLGGIGGTQFTPIVNGPEVAILGVSRSKMSPVWNGETFEPRLMLPLALSYDHRVIDGAQGARFITALSAVLSDLRELIL</sequence>
<dbReference type="Pfam" id="PF00364">
    <property type="entry name" value="Biotin_lipoyl"/>
    <property type="match status" value="1"/>
</dbReference>
<dbReference type="SUPFAM" id="SSF47005">
    <property type="entry name" value="Peripheral subunit-binding domain of 2-oxo acid dehydrogenase complex"/>
    <property type="match status" value="1"/>
</dbReference>
<dbReference type="Gene3D" id="4.10.320.10">
    <property type="entry name" value="E3-binding domain"/>
    <property type="match status" value="1"/>
</dbReference>
<dbReference type="eggNOG" id="COG0508">
    <property type="taxonomic scope" value="Bacteria"/>
</dbReference>
<dbReference type="NCBIfam" id="TIGR01348">
    <property type="entry name" value="PDHac_trf_long"/>
    <property type="match status" value="1"/>
</dbReference>
<feature type="domain" description="Peripheral subunit-binding (PSBD)" evidence="12">
    <location>
        <begin position="145"/>
        <end position="182"/>
    </location>
</feature>
<evidence type="ECO:0000256" key="10">
    <source>
        <dbReference type="SAM" id="MobiDB-lite"/>
    </source>
</evidence>
<dbReference type="SUPFAM" id="SSF52777">
    <property type="entry name" value="CoA-dependent acyltransferases"/>
    <property type="match status" value="1"/>
</dbReference>
<dbReference type="STRING" id="555778.Hneap_1553"/>
<feature type="region of interest" description="Disordered" evidence="10">
    <location>
        <begin position="79"/>
        <end position="140"/>
    </location>
</feature>
<dbReference type="InterPro" id="IPR006256">
    <property type="entry name" value="AcTrfase_Pyrv_DH_cplx"/>
</dbReference>
<evidence type="ECO:0000256" key="8">
    <source>
        <dbReference type="ARBA" id="ARBA00048370"/>
    </source>
</evidence>
<reference evidence="13 14" key="1">
    <citation type="submission" date="2009-10" db="EMBL/GenBank/DDBJ databases">
        <title>Complete sequence of Halothiobacillus neapolitanus c2.</title>
        <authorList>
            <consortium name="US DOE Joint Genome Institute"/>
            <person name="Lucas S."/>
            <person name="Copeland A."/>
            <person name="Lapidus A."/>
            <person name="Glavina del Rio T."/>
            <person name="Tice H."/>
            <person name="Bruce D."/>
            <person name="Goodwin L."/>
            <person name="Pitluck S."/>
            <person name="Davenport K."/>
            <person name="Brettin T."/>
            <person name="Detter J.C."/>
            <person name="Han C."/>
            <person name="Tapia R."/>
            <person name="Larimer F."/>
            <person name="Land M."/>
            <person name="Hauser L."/>
            <person name="Kyrpides N."/>
            <person name="Mikhailova N."/>
            <person name="Kerfeld C."/>
            <person name="Cannon G."/>
            <person name="Heinhort S."/>
        </authorList>
    </citation>
    <scope>NUCLEOTIDE SEQUENCE [LARGE SCALE GENOMIC DNA]</scope>
    <source>
        <strain evidence="14">ATCC 23641 / c2</strain>
    </source>
</reference>
<dbReference type="PROSITE" id="PS00189">
    <property type="entry name" value="LIPOYL"/>
    <property type="match status" value="1"/>
</dbReference>
<dbReference type="CDD" id="cd06849">
    <property type="entry name" value="lipoyl_domain"/>
    <property type="match status" value="1"/>
</dbReference>
<dbReference type="PANTHER" id="PTHR43178:SF2">
    <property type="entry name" value="DIHYDROLIPOYLLYSINE-RESIDUE ACETYLTRANSFERASE COMPONENT OF PYRUVATE DEHYDROGENASE COMPLEX"/>
    <property type="match status" value="1"/>
</dbReference>
<dbReference type="Pfam" id="PF00198">
    <property type="entry name" value="2-oxoacid_dh"/>
    <property type="match status" value="1"/>
</dbReference>
<dbReference type="InterPro" id="IPR011053">
    <property type="entry name" value="Single_hybrid_motif"/>
</dbReference>
<dbReference type="PROSITE" id="PS50968">
    <property type="entry name" value="BIOTINYL_LIPOYL"/>
    <property type="match status" value="1"/>
</dbReference>
<dbReference type="GO" id="GO:0006086">
    <property type="term" value="P:pyruvate decarboxylation to acetyl-CoA"/>
    <property type="evidence" value="ECO:0007669"/>
    <property type="project" value="UniProtKB-UniRule"/>
</dbReference>
<dbReference type="GO" id="GO:0005737">
    <property type="term" value="C:cytoplasm"/>
    <property type="evidence" value="ECO:0007669"/>
    <property type="project" value="TreeGrafter"/>
</dbReference>
<feature type="domain" description="Lipoyl-binding" evidence="11">
    <location>
        <begin position="1"/>
        <end position="77"/>
    </location>
</feature>
<dbReference type="InterPro" id="IPR023213">
    <property type="entry name" value="CAT-like_dom_sf"/>
</dbReference>
<dbReference type="InterPro" id="IPR004167">
    <property type="entry name" value="PSBD"/>
</dbReference>
<dbReference type="Gene3D" id="2.40.50.100">
    <property type="match status" value="1"/>
</dbReference>
<dbReference type="SUPFAM" id="SSF51230">
    <property type="entry name" value="Single hybrid motif"/>
    <property type="match status" value="1"/>
</dbReference>
<dbReference type="FunFam" id="3.30.559.10:FF:000004">
    <property type="entry name" value="Acetyltransferase component of pyruvate dehydrogenase complex"/>
    <property type="match status" value="1"/>
</dbReference>
<keyword evidence="6 9" id="KW-0012">Acyltransferase</keyword>
<dbReference type="InterPro" id="IPR036625">
    <property type="entry name" value="E3-bd_dom_sf"/>
</dbReference>
<dbReference type="InterPro" id="IPR001078">
    <property type="entry name" value="2-oxoacid_DH_actylTfrase"/>
</dbReference>
<feature type="compositionally biased region" description="Low complexity" evidence="10">
    <location>
        <begin position="81"/>
        <end position="99"/>
    </location>
</feature>
<dbReference type="PROSITE" id="PS51826">
    <property type="entry name" value="PSBD"/>
    <property type="match status" value="1"/>
</dbReference>
<comment type="subunit">
    <text evidence="2 9">Forms a 24-polypeptide structural core with octahedral symmetry.</text>
</comment>
<evidence type="ECO:0000259" key="12">
    <source>
        <dbReference type="PROSITE" id="PS51826"/>
    </source>
</evidence>
<evidence type="ECO:0000313" key="14">
    <source>
        <dbReference type="Proteomes" id="UP000009102"/>
    </source>
</evidence>
<feature type="compositionally biased region" description="Polar residues" evidence="10">
    <location>
        <begin position="128"/>
        <end position="139"/>
    </location>
</feature>
<comment type="cofactor">
    <cofactor evidence="9">
        <name>(R)-lipoate</name>
        <dbReference type="ChEBI" id="CHEBI:83088"/>
    </cofactor>
    <text evidence="9">Binds 1 lipoyl cofactor covalently.</text>
</comment>
<evidence type="ECO:0000256" key="5">
    <source>
        <dbReference type="ARBA" id="ARBA00022823"/>
    </source>
</evidence>
<evidence type="ECO:0000256" key="1">
    <source>
        <dbReference type="ARBA" id="ARBA00007317"/>
    </source>
</evidence>
<keyword evidence="14" id="KW-1185">Reference proteome</keyword>
<evidence type="ECO:0000256" key="7">
    <source>
        <dbReference type="ARBA" id="ARBA00025211"/>
    </source>
</evidence>
<dbReference type="HOGENOM" id="CLU_016733_0_0_6"/>
<evidence type="ECO:0000256" key="6">
    <source>
        <dbReference type="ARBA" id="ARBA00023315"/>
    </source>
</evidence>
<dbReference type="GO" id="GO:0045254">
    <property type="term" value="C:pyruvate dehydrogenase complex"/>
    <property type="evidence" value="ECO:0007669"/>
    <property type="project" value="UniProtKB-UniRule"/>
</dbReference>